<feature type="region of interest" description="Disordered" evidence="1">
    <location>
        <begin position="181"/>
        <end position="204"/>
    </location>
</feature>
<evidence type="ECO:0000256" key="1">
    <source>
        <dbReference type="SAM" id="MobiDB-lite"/>
    </source>
</evidence>
<comment type="caution">
    <text evidence="2">The sequence shown here is derived from an EMBL/GenBank/DDBJ whole genome shotgun (WGS) entry which is preliminary data.</text>
</comment>
<name>A0ABT0DAF7_9HYPH</name>
<accession>A0ABT0DAF7</accession>
<feature type="compositionally biased region" description="Low complexity" evidence="1">
    <location>
        <begin position="181"/>
        <end position="203"/>
    </location>
</feature>
<dbReference type="Proteomes" id="UP001203284">
    <property type="component" value="Unassembled WGS sequence"/>
</dbReference>
<proteinExistence type="predicted"/>
<dbReference type="RefSeq" id="WP_247028465.1">
    <property type="nucleotide sequence ID" value="NZ_JALKCH010000005.1"/>
</dbReference>
<evidence type="ECO:0000313" key="2">
    <source>
        <dbReference type="EMBL" id="MCK0196942.1"/>
    </source>
</evidence>
<feature type="region of interest" description="Disordered" evidence="1">
    <location>
        <begin position="86"/>
        <end position="113"/>
    </location>
</feature>
<gene>
    <name evidence="2" type="ORF">MWN34_08450</name>
</gene>
<keyword evidence="3" id="KW-1185">Reference proteome</keyword>
<dbReference type="EMBL" id="JALKCH010000005">
    <property type="protein sequence ID" value="MCK0196942.1"/>
    <property type="molecule type" value="Genomic_DNA"/>
</dbReference>
<reference evidence="2 3" key="1">
    <citation type="submission" date="2022-04" db="EMBL/GenBank/DDBJ databases">
        <authorList>
            <person name="Grouzdev D.S."/>
            <person name="Pantiukh K.S."/>
            <person name="Krutkina M.S."/>
        </authorList>
    </citation>
    <scope>NUCLEOTIDE SEQUENCE [LARGE SCALE GENOMIC DNA]</scope>
    <source>
        <strain evidence="2 3">6x-1</strain>
    </source>
</reference>
<evidence type="ECO:0000313" key="3">
    <source>
        <dbReference type="Proteomes" id="UP001203284"/>
    </source>
</evidence>
<organism evidence="2 3">
    <name type="scientific">Ancylobacter crimeensis</name>
    <dbReference type="NCBI Taxonomy" id="2579147"/>
    <lineage>
        <taxon>Bacteria</taxon>
        <taxon>Pseudomonadati</taxon>
        <taxon>Pseudomonadota</taxon>
        <taxon>Alphaproteobacteria</taxon>
        <taxon>Hyphomicrobiales</taxon>
        <taxon>Xanthobacteraceae</taxon>
        <taxon>Ancylobacter</taxon>
    </lineage>
</organism>
<protein>
    <submittedName>
        <fullName evidence="2">SHOCT domain-containing protein</fullName>
    </submittedName>
</protein>
<sequence length="238" mass="24732">MGQNIDSRLQDIASGLGFSADAAREVFAALQRGGGHMAQFNHSDLGGMGQWSRGGMIMVGDMFNHDLAHRVARLCEEVSALEGGSSASAAASGSMGGPRNWWPDELGSPSSSGGQNDMAYAVFPTSRRLAVRQGGTVTLYDTGAHILSGVSQQQSSGQDLAFASQQGTVRLSDFQVVDGASEGAPEAGATPAASPAPDTASAEGDIGARLERLTDLYRRGIVSEREYAAKKAELLAKL</sequence>